<accession>A0ABU2YDQ5</accession>
<reference evidence="2 3" key="1">
    <citation type="submission" date="2023-09" db="EMBL/GenBank/DDBJ databases">
        <authorList>
            <person name="Rey-Velasco X."/>
        </authorList>
    </citation>
    <scope>NUCLEOTIDE SEQUENCE [LARGE SCALE GENOMIC DNA]</scope>
    <source>
        <strain evidence="2 3">W242</strain>
    </source>
</reference>
<dbReference type="Pfam" id="PF10988">
    <property type="entry name" value="DUF2807"/>
    <property type="match status" value="1"/>
</dbReference>
<evidence type="ECO:0000313" key="2">
    <source>
        <dbReference type="EMBL" id="MDT0555794.1"/>
    </source>
</evidence>
<dbReference type="RefSeq" id="WP_311332746.1">
    <property type="nucleotide sequence ID" value="NZ_JAVRHZ010000003.1"/>
</dbReference>
<evidence type="ECO:0000259" key="1">
    <source>
        <dbReference type="Pfam" id="PF10988"/>
    </source>
</evidence>
<name>A0ABU2YDQ5_9FLAO</name>
<feature type="domain" description="Putative auto-transporter adhesin head GIN" evidence="1">
    <location>
        <begin position="40"/>
        <end position="233"/>
    </location>
</feature>
<dbReference type="InterPro" id="IPR021255">
    <property type="entry name" value="DUF2807"/>
</dbReference>
<dbReference type="Gene3D" id="2.160.20.120">
    <property type="match status" value="1"/>
</dbReference>
<evidence type="ECO:0000313" key="3">
    <source>
        <dbReference type="Proteomes" id="UP001254488"/>
    </source>
</evidence>
<protein>
    <submittedName>
        <fullName evidence="2">Head GIN domain-containing protein</fullName>
    </submittedName>
</protein>
<sequence>MKKLFYVLILIVVTSCDSEKGITCFQEAGRIVQEDFPVEDFDRLIVWERIHLFVKQGNEHKVIVETGENLLNGIEVTVKDGLLELRNTNRCNLVRDYGITKMYITAPNITKIRSSTGLPVESIGTLSYPSLVLLSEDQDNEDEFHIDGDFILDINAQNLQIGANGLSNFYLSGNVENANIGLFDGDNRIEAENLIIQNLELFHRGTQKMIVNPQQSIRGQIVSIGDVIAKNRPPLVEVEELFEGRLIFE</sequence>
<keyword evidence="3" id="KW-1185">Reference proteome</keyword>
<comment type="caution">
    <text evidence="2">The sequence shown here is derived from an EMBL/GenBank/DDBJ whole genome shotgun (WGS) entry which is preliminary data.</text>
</comment>
<dbReference type="PROSITE" id="PS51257">
    <property type="entry name" value="PROKAR_LIPOPROTEIN"/>
    <property type="match status" value="1"/>
</dbReference>
<organism evidence="2 3">
    <name type="scientific">Patiriisocius hiemis</name>
    <dbReference type="NCBI Taxonomy" id="3075604"/>
    <lineage>
        <taxon>Bacteria</taxon>
        <taxon>Pseudomonadati</taxon>
        <taxon>Bacteroidota</taxon>
        <taxon>Flavobacteriia</taxon>
        <taxon>Flavobacteriales</taxon>
        <taxon>Flavobacteriaceae</taxon>
        <taxon>Patiriisocius</taxon>
    </lineage>
</organism>
<dbReference type="EMBL" id="JAVRHZ010000003">
    <property type="protein sequence ID" value="MDT0555794.1"/>
    <property type="molecule type" value="Genomic_DNA"/>
</dbReference>
<proteinExistence type="predicted"/>
<dbReference type="Proteomes" id="UP001254488">
    <property type="component" value="Unassembled WGS sequence"/>
</dbReference>
<gene>
    <name evidence="2" type="ORF">RM538_07255</name>
</gene>